<evidence type="ECO:0000313" key="3">
    <source>
        <dbReference type="EMBL" id="QBB69053.1"/>
    </source>
</evidence>
<dbReference type="Proteomes" id="UP000291562">
    <property type="component" value="Chromosome"/>
</dbReference>
<feature type="domain" description="AB hydrolase-1" evidence="2">
    <location>
        <begin position="37"/>
        <end position="159"/>
    </location>
</feature>
<evidence type="ECO:0000256" key="1">
    <source>
        <dbReference type="ARBA" id="ARBA00022801"/>
    </source>
</evidence>
<dbReference type="Pfam" id="PF00561">
    <property type="entry name" value="Abhydrolase_1"/>
    <property type="match status" value="1"/>
</dbReference>
<sequence length="296" mass="32750">MRRRQYTSPHLVWLEYMPLIAINGIQLHYETCGAGAPLLLIHGLGSSGDDWAFQQPDFAAHFHLILPDLRGSGRSDKPRGAYSIQQFADDLWTLLDKLHIAEITIVGFSLGGAVALQMAADQSRRVHALVLVNSLPSYRIDHWKKWLEAKLQIGLVRTLGVRRTAALVAKRMFPHEHQIPMRERVVSVVGANSRRAYLATIKALIGWSAAQHLPRIACPALIVAAEHDYTPLAEKHDYAARLPNGRISVFAGSRHGTPFDAREEFNIRVLAFLRECHALEGAPVAVMQGVSAASNG</sequence>
<dbReference type="PRINTS" id="PR00111">
    <property type="entry name" value="ABHYDROLASE"/>
</dbReference>
<dbReference type="EMBL" id="CP035704">
    <property type="protein sequence ID" value="QBB69053.1"/>
    <property type="molecule type" value="Genomic_DNA"/>
</dbReference>
<dbReference type="SUPFAM" id="SSF53474">
    <property type="entry name" value="alpha/beta-Hydrolases"/>
    <property type="match status" value="1"/>
</dbReference>
<keyword evidence="4" id="KW-1185">Reference proteome</keyword>
<organism evidence="3 4">
    <name type="scientific">Pseudolysobacter antarcticus</name>
    <dbReference type="NCBI Taxonomy" id="2511995"/>
    <lineage>
        <taxon>Bacteria</taxon>
        <taxon>Pseudomonadati</taxon>
        <taxon>Pseudomonadota</taxon>
        <taxon>Gammaproteobacteria</taxon>
        <taxon>Lysobacterales</taxon>
        <taxon>Rhodanobacteraceae</taxon>
        <taxon>Pseudolysobacter</taxon>
    </lineage>
</organism>
<dbReference type="InterPro" id="IPR000073">
    <property type="entry name" value="AB_hydrolase_1"/>
</dbReference>
<dbReference type="OrthoDB" id="2086224at2"/>
<name>A0A411HEY9_9GAMM</name>
<evidence type="ECO:0000259" key="2">
    <source>
        <dbReference type="Pfam" id="PF00561"/>
    </source>
</evidence>
<dbReference type="InterPro" id="IPR029058">
    <property type="entry name" value="AB_hydrolase_fold"/>
</dbReference>
<dbReference type="GO" id="GO:0016020">
    <property type="term" value="C:membrane"/>
    <property type="evidence" value="ECO:0007669"/>
    <property type="project" value="TreeGrafter"/>
</dbReference>
<evidence type="ECO:0000313" key="4">
    <source>
        <dbReference type="Proteomes" id="UP000291562"/>
    </source>
</evidence>
<accession>A0A411HEY9</accession>
<dbReference type="KEGG" id="xbc:ELE36_00900"/>
<dbReference type="PANTHER" id="PTHR43798">
    <property type="entry name" value="MONOACYLGLYCEROL LIPASE"/>
    <property type="match status" value="1"/>
</dbReference>
<dbReference type="Gene3D" id="3.40.50.1820">
    <property type="entry name" value="alpha/beta hydrolase"/>
    <property type="match status" value="1"/>
</dbReference>
<reference evidence="3 4" key="1">
    <citation type="submission" date="2019-01" db="EMBL/GenBank/DDBJ databases">
        <title>Pseudolysobacter antarctica gen. nov., sp. nov., isolated from Fildes Peninsula, Antarctica.</title>
        <authorList>
            <person name="Wei Z."/>
            <person name="Peng F."/>
        </authorList>
    </citation>
    <scope>NUCLEOTIDE SEQUENCE [LARGE SCALE GENOMIC DNA]</scope>
    <source>
        <strain evidence="3 4">AQ6-296</strain>
    </source>
</reference>
<dbReference type="AlphaFoldDB" id="A0A411HEY9"/>
<keyword evidence="1 3" id="KW-0378">Hydrolase</keyword>
<proteinExistence type="predicted"/>
<dbReference type="GO" id="GO:0016787">
    <property type="term" value="F:hydrolase activity"/>
    <property type="evidence" value="ECO:0007669"/>
    <property type="project" value="UniProtKB-KW"/>
</dbReference>
<dbReference type="InterPro" id="IPR050266">
    <property type="entry name" value="AB_hydrolase_sf"/>
</dbReference>
<protein>
    <submittedName>
        <fullName evidence="3">Alpha/beta fold hydrolase</fullName>
    </submittedName>
</protein>
<dbReference type="PANTHER" id="PTHR43798:SF31">
    <property type="entry name" value="AB HYDROLASE SUPERFAMILY PROTEIN YCLE"/>
    <property type="match status" value="1"/>
</dbReference>
<gene>
    <name evidence="3" type="ORF">ELE36_00900</name>
</gene>